<evidence type="ECO:0000256" key="2">
    <source>
        <dbReference type="ARBA" id="ARBA00022679"/>
    </source>
</evidence>
<dbReference type="InterPro" id="IPR029063">
    <property type="entry name" value="SAM-dependent_MTases_sf"/>
</dbReference>
<dbReference type="GO" id="GO:0003676">
    <property type="term" value="F:nucleic acid binding"/>
    <property type="evidence" value="ECO:0007669"/>
    <property type="project" value="InterPro"/>
</dbReference>
<feature type="binding site" evidence="4">
    <location>
        <position position="504"/>
    </location>
    <ligand>
        <name>S-adenosyl-L-methionine</name>
        <dbReference type="ChEBI" id="CHEBI:59789"/>
    </ligand>
</feature>
<dbReference type="GO" id="GO:0006396">
    <property type="term" value="P:RNA processing"/>
    <property type="evidence" value="ECO:0007669"/>
    <property type="project" value="InterPro"/>
</dbReference>
<dbReference type="OrthoDB" id="10250660at2759"/>
<dbReference type="Gene3D" id="3.30.70.330">
    <property type="match status" value="1"/>
</dbReference>
<feature type="compositionally biased region" description="Low complexity" evidence="6">
    <location>
        <begin position="1"/>
        <end position="19"/>
    </location>
</feature>
<feature type="active site" evidence="5">
    <location>
        <position position="532"/>
    </location>
</feature>
<proteinExistence type="inferred from homology"/>
<evidence type="ECO:0000256" key="4">
    <source>
        <dbReference type="PROSITE-ProRule" id="PRU01024"/>
    </source>
</evidence>
<evidence type="ECO:0000313" key="7">
    <source>
        <dbReference type="EMBL" id="EGC37059.1"/>
    </source>
</evidence>
<dbReference type="InterPro" id="IPR030390">
    <property type="entry name" value="MeTrfase_TrmA_AS"/>
</dbReference>
<feature type="compositionally biased region" description="Basic and acidic residues" evidence="6">
    <location>
        <begin position="20"/>
        <end position="29"/>
    </location>
</feature>
<dbReference type="GeneID" id="10503810"/>
<dbReference type="KEGG" id="dpp:DICPUDRAFT_94161"/>
<dbReference type="PANTHER" id="PTHR45904:SF2">
    <property type="entry name" value="TRNA (URACIL-5-)-METHYLTRANSFERASE HOMOLOG A"/>
    <property type="match status" value="1"/>
</dbReference>
<feature type="binding site" evidence="4">
    <location>
        <position position="404"/>
    </location>
    <ligand>
        <name>S-adenosyl-L-methionine</name>
        <dbReference type="ChEBI" id="CHEBI:59789"/>
    </ligand>
</feature>
<dbReference type="VEuPathDB" id="AmoebaDB:DICPUDRAFT_94161"/>
<feature type="binding site" evidence="4">
    <location>
        <position position="454"/>
    </location>
    <ligand>
        <name>S-adenosyl-L-methionine</name>
        <dbReference type="ChEBI" id="CHEBI:59789"/>
    </ligand>
</feature>
<evidence type="ECO:0000256" key="6">
    <source>
        <dbReference type="SAM" id="MobiDB-lite"/>
    </source>
</evidence>
<feature type="compositionally biased region" description="Basic and acidic residues" evidence="6">
    <location>
        <begin position="46"/>
        <end position="55"/>
    </location>
</feature>
<evidence type="ECO:0000256" key="5">
    <source>
        <dbReference type="PROSITE-ProRule" id="PRU10015"/>
    </source>
</evidence>
<dbReference type="STRING" id="5786.F0ZG81"/>
<dbReference type="PANTHER" id="PTHR45904">
    <property type="entry name" value="TRNA (URACIL-5-)-METHYLTRANSFERASE"/>
    <property type="match status" value="1"/>
</dbReference>
<dbReference type="Gene3D" id="2.40.50.1070">
    <property type="match status" value="1"/>
</dbReference>
<protein>
    <recommendedName>
        <fullName evidence="9">RRM domain-containing protein</fullName>
    </recommendedName>
</protein>
<dbReference type="Pfam" id="PF05958">
    <property type="entry name" value="tRNA_U5-meth_tr"/>
    <property type="match status" value="1"/>
</dbReference>
<keyword evidence="1 4" id="KW-0489">Methyltransferase</keyword>
<dbReference type="InterPro" id="IPR035979">
    <property type="entry name" value="RBD_domain_sf"/>
</dbReference>
<evidence type="ECO:0000313" key="8">
    <source>
        <dbReference type="Proteomes" id="UP000001064"/>
    </source>
</evidence>
<dbReference type="GO" id="GO:0032259">
    <property type="term" value="P:methylation"/>
    <property type="evidence" value="ECO:0007669"/>
    <property type="project" value="UniProtKB-KW"/>
</dbReference>
<evidence type="ECO:0008006" key="9">
    <source>
        <dbReference type="Google" id="ProtNLM"/>
    </source>
</evidence>
<reference evidence="8" key="1">
    <citation type="journal article" date="2011" name="Genome Biol.">
        <title>Comparative genomics of the social amoebae Dictyostelium discoideum and Dictyostelium purpureum.</title>
        <authorList>
            <consortium name="US DOE Joint Genome Institute (JGI-PGF)"/>
            <person name="Sucgang R."/>
            <person name="Kuo A."/>
            <person name="Tian X."/>
            <person name="Salerno W."/>
            <person name="Parikh A."/>
            <person name="Feasley C.L."/>
            <person name="Dalin E."/>
            <person name="Tu H."/>
            <person name="Huang E."/>
            <person name="Barry K."/>
            <person name="Lindquist E."/>
            <person name="Shapiro H."/>
            <person name="Bruce D."/>
            <person name="Schmutz J."/>
            <person name="Salamov A."/>
            <person name="Fey P."/>
            <person name="Gaudet P."/>
            <person name="Anjard C."/>
            <person name="Babu M.M."/>
            <person name="Basu S."/>
            <person name="Bushmanova Y."/>
            <person name="van der Wel H."/>
            <person name="Katoh-Kurasawa M."/>
            <person name="Dinh C."/>
            <person name="Coutinho P.M."/>
            <person name="Saito T."/>
            <person name="Elias M."/>
            <person name="Schaap P."/>
            <person name="Kay R.R."/>
            <person name="Henrissat B."/>
            <person name="Eichinger L."/>
            <person name="Rivero F."/>
            <person name="Putnam N.H."/>
            <person name="West C.M."/>
            <person name="Loomis W.F."/>
            <person name="Chisholm R.L."/>
            <person name="Shaulsky G."/>
            <person name="Strassmann J.E."/>
            <person name="Queller D.C."/>
            <person name="Kuspa A."/>
            <person name="Grigoriev I.V."/>
        </authorList>
    </citation>
    <scope>NUCLEOTIDE SEQUENCE [LARGE SCALE GENOMIC DNA]</scope>
    <source>
        <strain evidence="8">QSDP1</strain>
    </source>
</reference>
<organism evidence="7 8">
    <name type="scientific">Dictyostelium purpureum</name>
    <name type="common">Slime mold</name>
    <dbReference type="NCBI Taxonomy" id="5786"/>
    <lineage>
        <taxon>Eukaryota</taxon>
        <taxon>Amoebozoa</taxon>
        <taxon>Evosea</taxon>
        <taxon>Eumycetozoa</taxon>
        <taxon>Dictyostelia</taxon>
        <taxon>Dictyosteliales</taxon>
        <taxon>Dictyosteliaceae</taxon>
        <taxon>Dictyostelium</taxon>
    </lineage>
</organism>
<dbReference type="InParanoid" id="F0ZG81"/>
<dbReference type="InterPro" id="IPR010280">
    <property type="entry name" value="U5_MeTrfase_fam"/>
</dbReference>
<sequence>METTNAIADTTTNNNNNNEEINKVEKDINNEQPITTTTTTTNTDLNENKQEESTDKIHVPNSTLFSLVLFNLPKYMDLKKFNKFLEQNKVPYKKTKKIVKESFGVISFDSVEVRDKFLEKLNGFEMGTKKLKCEIKEEKADRMKRKFNEQNDDRESKLKTIEEIVCPWYNIPYEEQLQKKKEQIINILINIKSETRKDSLHNLPFWLERRDKTREEKMCCPLEEIIASPTIQNYRNKAQYTIGLDENNVPCVGFALGRTGNGVTIVADPSNAPLISTRSNEIRRLFNDYIISHPRKPFDKNTHEGFWRQLTVRDFSTGESMATVQFNHKGLSEEEINKEKDNLKKFFESLPADKQLTSLSIQLYDGISNAAPVDLPTETIMGPNYIHEKLLGYTFRVSPNAFFQVNTKATELLYSKVLEWAGVSENTHLLDVCCGTGTIGQCASKKVKCITGLEISPDAITDSISNAQLNNITNAEYTLGKAEDTLPSMLTKFSKDEEFIGIVDPPRSGLHNDVLKAIRSFEPMKKLVYVSCNQKSLVQDSIKLCKGISKAMKGTPFIPTKAIAFDLFPHTDLVELVVLFERYNEDSDKKLNKEDGEIQEANSKNNNNNNKDINEDDKKRKREDDGNTNNNENNENNSNKEIKLE</sequence>
<comment type="similarity">
    <text evidence="4">Belongs to the class I-like SAM-binding methyltransferase superfamily. RNA M5U methyltransferase family.</text>
</comment>
<dbReference type="SUPFAM" id="SSF53335">
    <property type="entry name" value="S-adenosyl-L-methionine-dependent methyltransferases"/>
    <property type="match status" value="1"/>
</dbReference>
<keyword evidence="8" id="KW-1185">Reference proteome</keyword>
<dbReference type="PROSITE" id="PS01230">
    <property type="entry name" value="TRMA_1"/>
    <property type="match status" value="1"/>
</dbReference>
<accession>F0ZG81</accession>
<name>F0ZG81_DICPU</name>
<feature type="compositionally biased region" description="Low complexity" evidence="6">
    <location>
        <begin position="602"/>
        <end position="611"/>
    </location>
</feature>
<feature type="region of interest" description="Disordered" evidence="6">
    <location>
        <begin position="591"/>
        <end position="645"/>
    </location>
</feature>
<dbReference type="Proteomes" id="UP000001064">
    <property type="component" value="Unassembled WGS sequence"/>
</dbReference>
<keyword evidence="2 4" id="KW-0808">Transferase</keyword>
<comment type="caution">
    <text evidence="4">Lacks conserved residue(s) required for the propagation of feature annotation.</text>
</comment>
<dbReference type="eggNOG" id="KOG2187">
    <property type="taxonomic scope" value="Eukaryota"/>
</dbReference>
<keyword evidence="3 4" id="KW-0949">S-adenosyl-L-methionine</keyword>
<dbReference type="SUPFAM" id="SSF54928">
    <property type="entry name" value="RNA-binding domain, RBD"/>
    <property type="match status" value="1"/>
</dbReference>
<dbReference type="OMA" id="TPLWNMP"/>
<dbReference type="EMBL" id="GL871009">
    <property type="protein sequence ID" value="EGC37059.1"/>
    <property type="molecule type" value="Genomic_DNA"/>
</dbReference>
<dbReference type="InterPro" id="IPR012677">
    <property type="entry name" value="Nucleotide-bd_a/b_plait_sf"/>
</dbReference>
<dbReference type="CDD" id="cd02440">
    <property type="entry name" value="AdoMet_MTases"/>
    <property type="match status" value="1"/>
</dbReference>
<feature type="active site" description="Nucleophile" evidence="4">
    <location>
        <position position="532"/>
    </location>
</feature>
<feature type="compositionally biased region" description="Low complexity" evidence="6">
    <location>
        <begin position="627"/>
        <end position="637"/>
    </location>
</feature>
<dbReference type="FunCoup" id="F0ZG81">
    <property type="interactions" value="505"/>
</dbReference>
<evidence type="ECO:0000256" key="1">
    <source>
        <dbReference type="ARBA" id="ARBA00022603"/>
    </source>
</evidence>
<feature type="compositionally biased region" description="Basic and acidic residues" evidence="6">
    <location>
        <begin position="612"/>
        <end position="625"/>
    </location>
</feature>
<gene>
    <name evidence="7" type="ORF">DICPUDRAFT_94161</name>
</gene>
<dbReference type="Gene3D" id="3.40.50.150">
    <property type="entry name" value="Vaccinia Virus protein VP39"/>
    <property type="match status" value="1"/>
</dbReference>
<dbReference type="PROSITE" id="PS51687">
    <property type="entry name" value="SAM_MT_RNA_M5U"/>
    <property type="match status" value="1"/>
</dbReference>
<dbReference type="AlphaFoldDB" id="F0ZG81"/>
<evidence type="ECO:0000256" key="3">
    <source>
        <dbReference type="ARBA" id="ARBA00022691"/>
    </source>
</evidence>
<dbReference type="InterPro" id="IPR045850">
    <property type="entry name" value="TRM2_met"/>
</dbReference>
<feature type="region of interest" description="Disordered" evidence="6">
    <location>
        <begin position="1"/>
        <end position="55"/>
    </location>
</feature>
<dbReference type="GO" id="GO:0008173">
    <property type="term" value="F:RNA methyltransferase activity"/>
    <property type="evidence" value="ECO:0007669"/>
    <property type="project" value="InterPro"/>
</dbReference>
<dbReference type="RefSeq" id="XP_003286416.1">
    <property type="nucleotide sequence ID" value="XM_003286368.1"/>
</dbReference>